<dbReference type="EMBL" id="HBUF01369374">
    <property type="protein sequence ID" value="CAG6725351.1"/>
    <property type="molecule type" value="Transcribed_RNA"/>
</dbReference>
<evidence type="ECO:0000256" key="19">
    <source>
        <dbReference type="ARBA" id="ARBA00051447"/>
    </source>
</evidence>
<evidence type="ECO:0000256" key="16">
    <source>
        <dbReference type="ARBA" id="ARBA00050554"/>
    </source>
</evidence>
<reference evidence="29" key="1">
    <citation type="submission" date="2021-05" db="EMBL/GenBank/DDBJ databases">
        <authorList>
            <person name="Alioto T."/>
            <person name="Alioto T."/>
            <person name="Gomez Garrido J."/>
        </authorList>
    </citation>
    <scope>NUCLEOTIDE SEQUENCE</scope>
</reference>
<dbReference type="Pfam" id="PF07690">
    <property type="entry name" value="MFS_1"/>
    <property type="match status" value="1"/>
</dbReference>
<dbReference type="EMBL" id="HBUF01634589">
    <property type="protein sequence ID" value="CAG6783830.1"/>
    <property type="molecule type" value="Transcribed_RNA"/>
</dbReference>
<dbReference type="EMBL" id="HBUF01634584">
    <property type="protein sequence ID" value="CAG6783810.1"/>
    <property type="molecule type" value="Transcribed_RNA"/>
</dbReference>
<dbReference type="FunFam" id="1.20.1250.20:FF:000067">
    <property type="entry name" value="sialin isoform X2"/>
    <property type="match status" value="1"/>
</dbReference>
<feature type="transmembrane region" description="Helical" evidence="27">
    <location>
        <begin position="182"/>
        <end position="207"/>
    </location>
</feature>
<evidence type="ECO:0000256" key="13">
    <source>
        <dbReference type="ARBA" id="ARBA00023228"/>
    </source>
</evidence>
<comment type="catalytic activity">
    <reaction evidence="16">
        <text>L-aspartate(out) = L-aspartate(in)</text>
        <dbReference type="Rhea" id="RHEA:66332"/>
        <dbReference type="ChEBI" id="CHEBI:29991"/>
    </reaction>
    <physiologicalReaction direction="left-to-right" evidence="16">
        <dbReference type="Rhea" id="RHEA:66333"/>
    </physiologicalReaction>
</comment>
<dbReference type="PROSITE" id="PS00217">
    <property type="entry name" value="SUGAR_TRANSPORT_2"/>
    <property type="match status" value="1"/>
</dbReference>
<keyword evidence="12" id="KW-0325">Glycoprotein</keyword>
<dbReference type="InterPro" id="IPR005829">
    <property type="entry name" value="Sugar_transporter_CS"/>
</dbReference>
<dbReference type="AlphaFoldDB" id="A0A8D8LG62"/>
<dbReference type="PANTHER" id="PTHR11662">
    <property type="entry name" value="SOLUTE CARRIER FAMILY 17"/>
    <property type="match status" value="1"/>
</dbReference>
<evidence type="ECO:0000256" key="1">
    <source>
        <dbReference type="ARBA" id="ARBA00004432"/>
    </source>
</evidence>
<feature type="region of interest" description="Disordered" evidence="26">
    <location>
        <begin position="481"/>
        <end position="502"/>
    </location>
</feature>
<dbReference type="PANTHER" id="PTHR11662:SF415">
    <property type="entry name" value="AT30085P-RELATED"/>
    <property type="match status" value="1"/>
</dbReference>
<dbReference type="GO" id="GO:0016323">
    <property type="term" value="C:basolateral plasma membrane"/>
    <property type="evidence" value="ECO:0007669"/>
    <property type="project" value="UniProtKB-SubCell"/>
</dbReference>
<comment type="function">
    <text evidence="21">Receptor for CM101, a polysaccharide produced by group B Streptococcus with antipathoangiogenic properties.</text>
</comment>
<keyword evidence="6" id="KW-1003">Cell membrane</keyword>
<feature type="transmembrane region" description="Helical" evidence="27">
    <location>
        <begin position="376"/>
        <end position="395"/>
    </location>
</feature>
<dbReference type="GO" id="GO:0005765">
    <property type="term" value="C:lysosomal membrane"/>
    <property type="evidence" value="ECO:0007669"/>
    <property type="project" value="UniProtKB-SubCell"/>
</dbReference>
<protein>
    <recommendedName>
        <fullName evidence="22">Sialin</fullName>
    </recommendedName>
    <alternativeName>
        <fullName evidence="25">H(+)/nitrate cotransporter</fullName>
    </alternativeName>
    <alternativeName>
        <fullName evidence="23">H(+)/sialic acid cotransporter</fullName>
    </alternativeName>
    <alternativeName>
        <fullName evidence="24">Vesicular excitatory amino acid transporter</fullName>
    </alternativeName>
</protein>
<evidence type="ECO:0000256" key="24">
    <source>
        <dbReference type="ARBA" id="ARBA00081195"/>
    </source>
</evidence>
<comment type="subcellular location">
    <subcellularLocation>
        <location evidence="2">Basolateral cell membrane</location>
        <topology evidence="2">Multi-pass membrane protein</topology>
    </subcellularLocation>
    <subcellularLocation>
        <location evidence="3">Cytoplasmic vesicle</location>
        <location evidence="3">Secretory vesicle membrane</location>
        <topology evidence="3">Multi-pass membrane protein</topology>
    </subcellularLocation>
    <subcellularLocation>
        <location evidence="1">Cytoplasmic vesicle</location>
        <location evidence="1">Secretory vesicle</location>
        <location evidence="1">Synaptic vesicle membrane</location>
    </subcellularLocation>
    <subcellularLocation>
        <location evidence="4">Lysosome membrane</location>
    </subcellularLocation>
</comment>
<evidence type="ECO:0000256" key="12">
    <source>
        <dbReference type="ARBA" id="ARBA00023180"/>
    </source>
</evidence>
<comment type="catalytic activity">
    <reaction evidence="15">
        <text>2 nitrate(out) + H(+)(out) = 2 nitrate(in) + H(+)(in)</text>
        <dbReference type="Rhea" id="RHEA:71539"/>
        <dbReference type="ChEBI" id="CHEBI:15378"/>
        <dbReference type="ChEBI" id="CHEBI:17632"/>
    </reaction>
    <physiologicalReaction direction="left-to-right" evidence="15">
        <dbReference type="Rhea" id="RHEA:71540"/>
    </physiologicalReaction>
</comment>
<accession>A0A8D8LG62</accession>
<comment type="catalytic activity">
    <reaction evidence="18">
        <text>N-acetyl-L-aspartyl-L-glutamate(out) = N-acetyl-L-aspartyl-L-glutamate(in)</text>
        <dbReference type="Rhea" id="RHEA:72599"/>
        <dbReference type="ChEBI" id="CHEBI:76931"/>
    </reaction>
    <physiologicalReaction direction="left-to-right" evidence="18">
        <dbReference type="Rhea" id="RHEA:72600"/>
    </physiologicalReaction>
</comment>
<dbReference type="EMBL" id="HBUF01017172">
    <property type="protein sequence ID" value="CAG6610124.1"/>
    <property type="molecule type" value="Transcribed_RNA"/>
</dbReference>
<evidence type="ECO:0000256" key="6">
    <source>
        <dbReference type="ARBA" id="ARBA00022475"/>
    </source>
</evidence>
<evidence type="ECO:0000256" key="11">
    <source>
        <dbReference type="ARBA" id="ARBA00023136"/>
    </source>
</evidence>
<dbReference type="EMBL" id="HBUF01294023">
    <property type="protein sequence ID" value="CAG6689797.1"/>
    <property type="molecule type" value="Transcribed_RNA"/>
</dbReference>
<evidence type="ECO:0000256" key="21">
    <source>
        <dbReference type="ARBA" id="ARBA00056891"/>
    </source>
</evidence>
<feature type="transmembrane region" description="Helical" evidence="27">
    <location>
        <begin position="443"/>
        <end position="462"/>
    </location>
</feature>
<feature type="transmembrane region" description="Helical" evidence="27">
    <location>
        <begin position="122"/>
        <end position="142"/>
    </location>
</feature>
<dbReference type="EMBL" id="HBUF01017170">
    <property type="protein sequence ID" value="CAG6610120.1"/>
    <property type="molecule type" value="Transcribed_RNA"/>
</dbReference>
<evidence type="ECO:0000256" key="18">
    <source>
        <dbReference type="ARBA" id="ARBA00051403"/>
    </source>
</evidence>
<keyword evidence="8" id="KW-0769">Symport</keyword>
<dbReference type="InterPro" id="IPR050382">
    <property type="entry name" value="MFS_Na/Anion_cotransporter"/>
</dbReference>
<evidence type="ECO:0000259" key="28">
    <source>
        <dbReference type="PROSITE" id="PS50850"/>
    </source>
</evidence>
<dbReference type="PROSITE" id="PS50850">
    <property type="entry name" value="MFS"/>
    <property type="match status" value="1"/>
</dbReference>
<dbReference type="GO" id="GO:0015293">
    <property type="term" value="F:symporter activity"/>
    <property type="evidence" value="ECO:0007669"/>
    <property type="project" value="UniProtKB-KW"/>
</dbReference>
<dbReference type="EMBL" id="HBUF01294021">
    <property type="protein sequence ID" value="CAG6689793.1"/>
    <property type="molecule type" value="Transcribed_RNA"/>
</dbReference>
<dbReference type="EMBL" id="HBUF01369378">
    <property type="protein sequence ID" value="CAG6725363.1"/>
    <property type="molecule type" value="Transcribed_RNA"/>
</dbReference>
<dbReference type="Gene3D" id="1.20.1250.20">
    <property type="entry name" value="MFS general substrate transporter like domains"/>
    <property type="match status" value="2"/>
</dbReference>
<evidence type="ECO:0000313" key="29">
    <source>
        <dbReference type="EMBL" id="CAG6610124.1"/>
    </source>
</evidence>
<dbReference type="InterPro" id="IPR020846">
    <property type="entry name" value="MFS_dom"/>
</dbReference>
<evidence type="ECO:0000256" key="9">
    <source>
        <dbReference type="ARBA" id="ARBA00022989"/>
    </source>
</evidence>
<comment type="catalytic activity">
    <reaction evidence="20">
        <text>D-glucuronate(out) + H(+)(out) = D-glucuronate(in) + H(+)(in)</text>
        <dbReference type="Rhea" id="RHEA:72591"/>
        <dbReference type="ChEBI" id="CHEBI:15378"/>
        <dbReference type="ChEBI" id="CHEBI:58720"/>
    </reaction>
    <physiologicalReaction direction="left-to-right" evidence="20">
        <dbReference type="Rhea" id="RHEA:72592"/>
    </physiologicalReaction>
</comment>
<organism evidence="29">
    <name type="scientific">Cacopsylla melanoneura</name>
    <dbReference type="NCBI Taxonomy" id="428564"/>
    <lineage>
        <taxon>Eukaryota</taxon>
        <taxon>Metazoa</taxon>
        <taxon>Ecdysozoa</taxon>
        <taxon>Arthropoda</taxon>
        <taxon>Hexapoda</taxon>
        <taxon>Insecta</taxon>
        <taxon>Pterygota</taxon>
        <taxon>Neoptera</taxon>
        <taxon>Paraneoptera</taxon>
        <taxon>Hemiptera</taxon>
        <taxon>Sternorrhyncha</taxon>
        <taxon>Psylloidea</taxon>
        <taxon>Psyllidae</taxon>
        <taxon>Psyllinae</taxon>
        <taxon>Cacopsylla</taxon>
    </lineage>
</organism>
<dbReference type="EMBL" id="HBUF01634585">
    <property type="protein sequence ID" value="CAG6783814.1"/>
    <property type="molecule type" value="Transcribed_RNA"/>
</dbReference>
<dbReference type="SUPFAM" id="SSF103473">
    <property type="entry name" value="MFS general substrate transporter"/>
    <property type="match status" value="1"/>
</dbReference>
<feature type="transmembrane region" description="Helical" evidence="27">
    <location>
        <begin position="16"/>
        <end position="40"/>
    </location>
</feature>
<dbReference type="GO" id="GO:0030672">
    <property type="term" value="C:synaptic vesicle membrane"/>
    <property type="evidence" value="ECO:0007669"/>
    <property type="project" value="UniProtKB-SubCell"/>
</dbReference>
<evidence type="ECO:0000256" key="15">
    <source>
        <dbReference type="ARBA" id="ARBA00050101"/>
    </source>
</evidence>
<evidence type="ECO:0000256" key="10">
    <source>
        <dbReference type="ARBA" id="ARBA00023018"/>
    </source>
</evidence>
<keyword evidence="11 27" id="KW-0472">Membrane</keyword>
<proteinExistence type="predicted"/>
<feature type="domain" description="Major facilitator superfamily (MFS) profile" evidence="28">
    <location>
        <begin position="55"/>
        <end position="468"/>
    </location>
</feature>
<dbReference type="InterPro" id="IPR011701">
    <property type="entry name" value="MFS"/>
</dbReference>
<keyword evidence="7 27" id="KW-0812">Transmembrane</keyword>
<dbReference type="EMBL" id="HBUF01017171">
    <property type="protein sequence ID" value="CAG6610122.1"/>
    <property type="molecule type" value="Transcribed_RNA"/>
</dbReference>
<evidence type="ECO:0000256" key="8">
    <source>
        <dbReference type="ARBA" id="ARBA00022847"/>
    </source>
</evidence>
<dbReference type="InterPro" id="IPR036259">
    <property type="entry name" value="MFS_trans_sf"/>
</dbReference>
<feature type="transmembrane region" description="Helical" evidence="27">
    <location>
        <begin position="213"/>
        <end position="233"/>
    </location>
</feature>
<dbReference type="GO" id="GO:0006820">
    <property type="term" value="P:monoatomic anion transport"/>
    <property type="evidence" value="ECO:0007669"/>
    <property type="project" value="TreeGrafter"/>
</dbReference>
<dbReference type="FunFam" id="1.20.1250.20:FF:000003">
    <property type="entry name" value="Solute carrier family 17 member 3"/>
    <property type="match status" value="1"/>
</dbReference>
<dbReference type="EMBL" id="HBUF01369375">
    <property type="protein sequence ID" value="CAG6725354.1"/>
    <property type="molecule type" value="Transcribed_RNA"/>
</dbReference>
<evidence type="ECO:0000256" key="3">
    <source>
        <dbReference type="ARBA" id="ARBA00004638"/>
    </source>
</evidence>
<comment type="catalytic activity">
    <reaction evidence="17">
        <text>N-acetylneuraminate(in) + H(+)(in) = N-acetylneuraminate(out) + H(+)(out)</text>
        <dbReference type="Rhea" id="RHEA:28987"/>
        <dbReference type="ChEBI" id="CHEBI:15378"/>
        <dbReference type="ChEBI" id="CHEBI:35418"/>
    </reaction>
    <physiologicalReaction direction="right-to-left" evidence="17">
        <dbReference type="Rhea" id="RHEA:28989"/>
    </physiologicalReaction>
</comment>
<evidence type="ECO:0000256" key="5">
    <source>
        <dbReference type="ARBA" id="ARBA00022448"/>
    </source>
</evidence>
<evidence type="ECO:0000256" key="14">
    <source>
        <dbReference type="ARBA" id="ARBA00023329"/>
    </source>
</evidence>
<keyword evidence="5" id="KW-0813">Transport</keyword>
<keyword evidence="10" id="KW-0770">Synapse</keyword>
<keyword evidence="13" id="KW-0458">Lysosome</keyword>
<evidence type="ECO:0000256" key="22">
    <source>
        <dbReference type="ARBA" id="ARBA00069713"/>
    </source>
</evidence>
<sequence length="502" mass="54508">MVKLFAGLSGLLPARYVLGVMGCIGVTLALMLRSCLAIAITEMVQNTKPSENNEVSAESCVATNIVPGNNTFVGKTFTTLDAKFDWDERTQGVILSSFYYGYVLTHIPGGILSQKFGGKHTLGLGFLCTALLTLLTPIMAHYGSLAMIVLRFLEGVGEGTTFPALCTLLAQWSPPNERSFMTAMVFAGVQLGSVLATFCSGLIMSLTASWAQVFYIFGGLGVVWFVFWCALCYNDPKSHPFISEKERKYLLDSIGAAERRKDLETPWSAILCSLPVWALIIAEVGHDYGLYLISNDLPKYMSEVIGLTVSQNGILSALPFLIMWIVSMSSSALADYFITRGILSRTTTRKLFGTLGAVLPGVGALAASYVGCLTTLVAIFFTIGMAFMGFCYASIRVNPIDLSPNFSGTIMALSNGLGCLSGMVAPLSVGFLTENKTLSEWRVVFWIMFAALFISNIFFVMFGSGEVQDWNESTSSQHRNLDIEINDKETTPSPADRTKSVS</sequence>
<evidence type="ECO:0000256" key="2">
    <source>
        <dbReference type="ARBA" id="ARBA00004554"/>
    </source>
</evidence>
<evidence type="ECO:0000256" key="20">
    <source>
        <dbReference type="ARBA" id="ARBA00051612"/>
    </source>
</evidence>
<feature type="transmembrane region" description="Helical" evidence="27">
    <location>
        <begin position="407"/>
        <end position="431"/>
    </location>
</feature>
<dbReference type="EMBL" id="HBUF01634586">
    <property type="protein sequence ID" value="CAG6783818.1"/>
    <property type="molecule type" value="Transcribed_RNA"/>
</dbReference>
<evidence type="ECO:0000256" key="25">
    <source>
        <dbReference type="ARBA" id="ARBA00081925"/>
    </source>
</evidence>
<evidence type="ECO:0000256" key="4">
    <source>
        <dbReference type="ARBA" id="ARBA00004656"/>
    </source>
</evidence>
<feature type="transmembrane region" description="Helical" evidence="27">
    <location>
        <begin position="313"/>
        <end position="339"/>
    </location>
</feature>
<dbReference type="GO" id="GO:0046942">
    <property type="term" value="P:carboxylic acid transport"/>
    <property type="evidence" value="ECO:0007669"/>
    <property type="project" value="UniProtKB-ARBA"/>
</dbReference>
<feature type="transmembrane region" description="Helical" evidence="27">
    <location>
        <begin position="351"/>
        <end position="370"/>
    </location>
</feature>
<keyword evidence="14" id="KW-0968">Cytoplasmic vesicle</keyword>
<dbReference type="EMBL" id="HBUF01634587">
    <property type="protein sequence ID" value="CAG6783822.1"/>
    <property type="molecule type" value="Transcribed_RNA"/>
</dbReference>
<evidence type="ECO:0000256" key="17">
    <source>
        <dbReference type="ARBA" id="ARBA00050625"/>
    </source>
</evidence>
<evidence type="ECO:0000256" key="23">
    <source>
        <dbReference type="ARBA" id="ARBA00080244"/>
    </source>
</evidence>
<name>A0A8D8LG62_9HEMI</name>
<keyword evidence="9 27" id="KW-1133">Transmembrane helix</keyword>
<dbReference type="EMBL" id="HBUF01634588">
    <property type="protein sequence ID" value="CAG6783826.1"/>
    <property type="molecule type" value="Transcribed_RNA"/>
</dbReference>
<comment type="catalytic activity">
    <reaction evidence="19">
        <text>L-glutamate(out) = L-glutamate(in)</text>
        <dbReference type="Rhea" id="RHEA:66336"/>
        <dbReference type="ChEBI" id="CHEBI:29985"/>
    </reaction>
    <physiologicalReaction direction="left-to-right" evidence="19">
        <dbReference type="Rhea" id="RHEA:66337"/>
    </physiologicalReaction>
</comment>
<dbReference type="EMBL" id="HBUF01369376">
    <property type="protein sequence ID" value="CAG6725357.1"/>
    <property type="molecule type" value="Transcribed_RNA"/>
</dbReference>
<evidence type="ECO:0000256" key="26">
    <source>
        <dbReference type="SAM" id="MobiDB-lite"/>
    </source>
</evidence>
<evidence type="ECO:0000256" key="7">
    <source>
        <dbReference type="ARBA" id="ARBA00022692"/>
    </source>
</evidence>
<dbReference type="EMBL" id="HBUF01369377">
    <property type="protein sequence ID" value="CAG6725360.1"/>
    <property type="molecule type" value="Transcribed_RNA"/>
</dbReference>
<evidence type="ECO:0000256" key="27">
    <source>
        <dbReference type="SAM" id="Phobius"/>
    </source>
</evidence>
<dbReference type="CDD" id="cd17318">
    <property type="entry name" value="MFS_SLC17"/>
    <property type="match status" value="1"/>
</dbReference>